<dbReference type="GO" id="GO:0004527">
    <property type="term" value="F:exonuclease activity"/>
    <property type="evidence" value="ECO:0007669"/>
    <property type="project" value="UniProtKB-KW"/>
</dbReference>
<dbReference type="GO" id="GO:0000027">
    <property type="term" value="P:ribosomal large subunit assembly"/>
    <property type="evidence" value="ECO:0007669"/>
    <property type="project" value="TreeGrafter"/>
</dbReference>
<dbReference type="InterPro" id="IPR013520">
    <property type="entry name" value="Ribonucl_H"/>
</dbReference>
<evidence type="ECO:0000256" key="4">
    <source>
        <dbReference type="PROSITE-ProRule" id="PRU00042"/>
    </source>
</evidence>
<organism evidence="7 8">
    <name type="scientific">Fusarium albosuccineum</name>
    <dbReference type="NCBI Taxonomy" id="1237068"/>
    <lineage>
        <taxon>Eukaryota</taxon>
        <taxon>Fungi</taxon>
        <taxon>Dikarya</taxon>
        <taxon>Ascomycota</taxon>
        <taxon>Pezizomycotina</taxon>
        <taxon>Sordariomycetes</taxon>
        <taxon>Hypocreomycetidae</taxon>
        <taxon>Hypocreales</taxon>
        <taxon>Nectriaceae</taxon>
        <taxon>Fusarium</taxon>
        <taxon>Fusarium decemcellulare species complex</taxon>
    </lineage>
</organism>
<proteinExistence type="predicted"/>
<feature type="region of interest" description="Disordered" evidence="5">
    <location>
        <begin position="57"/>
        <end position="81"/>
    </location>
</feature>
<keyword evidence="2" id="KW-0378">Hydrolase</keyword>
<reference evidence="7 8" key="1">
    <citation type="submission" date="2020-01" db="EMBL/GenBank/DDBJ databases">
        <title>Identification and distribution of gene clusters putatively required for synthesis of sphingolipid metabolism inhibitors in phylogenetically diverse species of the filamentous fungus Fusarium.</title>
        <authorList>
            <person name="Kim H.-S."/>
            <person name="Busman M."/>
            <person name="Brown D.W."/>
            <person name="Divon H."/>
            <person name="Uhlig S."/>
            <person name="Proctor R.H."/>
        </authorList>
    </citation>
    <scope>NUCLEOTIDE SEQUENCE [LARGE SCALE GENOMIC DNA]</scope>
    <source>
        <strain evidence="7 8">NRRL 20459</strain>
    </source>
</reference>
<sequence length="407" mass="46172">MAKKQPTKQRKCETCLIIVKIPSDLAKHCLETGHQADQCCQQCMKWFVSKESLAQHTAAKHRGPRGARHSTNPPSVPVAGVGTLSPPTLGSYAFRDRTYKNLCPQDMNVVYNLLIVACHSQDRLRKEGYILPDDLNKDYHTGEGQAMILKQCLPTPVCDALSPKRKAVVLDCEMAGVEGGRSEVVSICAIDFFTGEILINSLVKPKEPIIDWRSHIHGIRPPIMSIAVARRQVLDGWETAREELWKHVNENTVLVGQSPHFDLKALRVAHNKIVDTAIVTTEAAFGRGRSTGRRWGLEMLCQELLHLKIRQRSGVHDGLEDTMATRELALWCLCYPAELQQWGKKARTSFYSERARTRKRRPKRAAKPPRRRANHDGEEYYSSDEEILRWEDVVDWETWPKSPPDSD</sequence>
<dbReference type="CDD" id="cd06137">
    <property type="entry name" value="DEDDh_RNase"/>
    <property type="match status" value="1"/>
</dbReference>
<dbReference type="Pfam" id="PF00929">
    <property type="entry name" value="RNase_T"/>
    <property type="match status" value="1"/>
</dbReference>
<evidence type="ECO:0000259" key="6">
    <source>
        <dbReference type="PROSITE" id="PS50157"/>
    </source>
</evidence>
<feature type="region of interest" description="Disordered" evidence="5">
    <location>
        <begin position="353"/>
        <end position="382"/>
    </location>
</feature>
<dbReference type="InterPro" id="IPR036397">
    <property type="entry name" value="RNaseH_sf"/>
</dbReference>
<feature type="compositionally biased region" description="Basic residues" evidence="5">
    <location>
        <begin position="356"/>
        <end position="373"/>
    </location>
</feature>
<dbReference type="EMBL" id="JAADYS010001748">
    <property type="protein sequence ID" value="KAF4461296.1"/>
    <property type="molecule type" value="Genomic_DNA"/>
</dbReference>
<dbReference type="GO" id="GO:0005634">
    <property type="term" value="C:nucleus"/>
    <property type="evidence" value="ECO:0007669"/>
    <property type="project" value="TreeGrafter"/>
</dbReference>
<gene>
    <name evidence="7" type="ORF">FALBO_11911</name>
</gene>
<dbReference type="GO" id="GO:0008270">
    <property type="term" value="F:zinc ion binding"/>
    <property type="evidence" value="ECO:0007669"/>
    <property type="project" value="UniProtKB-KW"/>
</dbReference>
<keyword evidence="8" id="KW-1185">Reference proteome</keyword>
<dbReference type="AlphaFoldDB" id="A0A8H4P9M5"/>
<dbReference type="Proteomes" id="UP000554235">
    <property type="component" value="Unassembled WGS sequence"/>
</dbReference>
<dbReference type="Gene3D" id="3.30.420.10">
    <property type="entry name" value="Ribonuclease H-like superfamily/Ribonuclease H"/>
    <property type="match status" value="1"/>
</dbReference>
<keyword evidence="4" id="KW-0862">Zinc</keyword>
<feature type="compositionally biased region" description="Basic residues" evidence="5">
    <location>
        <begin position="58"/>
        <end position="68"/>
    </location>
</feature>
<evidence type="ECO:0000256" key="3">
    <source>
        <dbReference type="ARBA" id="ARBA00022839"/>
    </source>
</evidence>
<keyword evidence="3 7" id="KW-0269">Exonuclease</keyword>
<name>A0A8H4P9M5_9HYPO</name>
<dbReference type="OrthoDB" id="16516at2759"/>
<evidence type="ECO:0000256" key="1">
    <source>
        <dbReference type="ARBA" id="ARBA00022722"/>
    </source>
</evidence>
<dbReference type="PANTHER" id="PTHR12801:SF114">
    <property type="entry name" value="EXONUCLEASE, PUTATIVE (AFU_ORTHOLOGUE AFUA_7G00870)-RELATED"/>
    <property type="match status" value="1"/>
</dbReference>
<accession>A0A8H4P9M5</accession>
<evidence type="ECO:0000256" key="5">
    <source>
        <dbReference type="SAM" id="MobiDB-lite"/>
    </source>
</evidence>
<comment type="caution">
    <text evidence="7">The sequence shown here is derived from an EMBL/GenBank/DDBJ whole genome shotgun (WGS) entry which is preliminary data.</text>
</comment>
<keyword evidence="4" id="KW-0863">Zinc-finger</keyword>
<dbReference type="InterPro" id="IPR013087">
    <property type="entry name" value="Znf_C2H2_type"/>
</dbReference>
<dbReference type="GO" id="GO:0006364">
    <property type="term" value="P:rRNA processing"/>
    <property type="evidence" value="ECO:0007669"/>
    <property type="project" value="TreeGrafter"/>
</dbReference>
<dbReference type="PROSITE" id="PS00028">
    <property type="entry name" value="ZINC_FINGER_C2H2_1"/>
    <property type="match status" value="1"/>
</dbReference>
<dbReference type="Gene3D" id="3.30.160.60">
    <property type="entry name" value="Classic Zinc Finger"/>
    <property type="match status" value="1"/>
</dbReference>
<keyword evidence="4" id="KW-0479">Metal-binding</keyword>
<keyword evidence="1" id="KW-0540">Nuclease</keyword>
<dbReference type="SUPFAM" id="SSF53098">
    <property type="entry name" value="Ribonuclease H-like"/>
    <property type="match status" value="1"/>
</dbReference>
<feature type="domain" description="C2H2-type" evidence="6">
    <location>
        <begin position="38"/>
        <end position="66"/>
    </location>
</feature>
<dbReference type="SMART" id="SM00479">
    <property type="entry name" value="EXOIII"/>
    <property type="match status" value="1"/>
</dbReference>
<evidence type="ECO:0000256" key="2">
    <source>
        <dbReference type="ARBA" id="ARBA00022801"/>
    </source>
</evidence>
<evidence type="ECO:0000313" key="7">
    <source>
        <dbReference type="EMBL" id="KAF4461296.1"/>
    </source>
</evidence>
<dbReference type="InterPro" id="IPR047021">
    <property type="entry name" value="REXO1/3/4-like"/>
</dbReference>
<dbReference type="InterPro" id="IPR012337">
    <property type="entry name" value="RNaseH-like_sf"/>
</dbReference>
<protein>
    <submittedName>
        <fullName evidence="7">RNA exonuclease 3</fullName>
    </submittedName>
</protein>
<dbReference type="PROSITE" id="PS50157">
    <property type="entry name" value="ZINC_FINGER_C2H2_2"/>
    <property type="match status" value="1"/>
</dbReference>
<evidence type="ECO:0000313" key="8">
    <source>
        <dbReference type="Proteomes" id="UP000554235"/>
    </source>
</evidence>
<dbReference type="GO" id="GO:0003676">
    <property type="term" value="F:nucleic acid binding"/>
    <property type="evidence" value="ECO:0007669"/>
    <property type="project" value="InterPro"/>
</dbReference>
<dbReference type="PANTHER" id="PTHR12801">
    <property type="entry name" value="RNA EXONUCLEASE REXO1 / RECO3 FAMILY MEMBER-RELATED"/>
    <property type="match status" value="1"/>
</dbReference>